<dbReference type="Gene3D" id="1.10.10.60">
    <property type="entry name" value="Homeodomain-like"/>
    <property type="match status" value="1"/>
</dbReference>
<feature type="region of interest" description="Disordered" evidence="14">
    <location>
        <begin position="1100"/>
        <end position="1125"/>
    </location>
</feature>
<dbReference type="InterPro" id="IPR001789">
    <property type="entry name" value="Sig_transdc_resp-reg_receiver"/>
</dbReference>
<evidence type="ECO:0000256" key="1">
    <source>
        <dbReference type="ARBA" id="ARBA00000085"/>
    </source>
</evidence>
<dbReference type="Gene3D" id="3.30.565.10">
    <property type="entry name" value="Histidine kinase-like ATPase, C-terminal domain"/>
    <property type="match status" value="1"/>
</dbReference>
<evidence type="ECO:0000259" key="17">
    <source>
        <dbReference type="PROSITE" id="PS50109"/>
    </source>
</evidence>
<dbReference type="PROSITE" id="PS00041">
    <property type="entry name" value="HTH_ARAC_FAMILY_1"/>
    <property type="match status" value="1"/>
</dbReference>
<dbReference type="CDD" id="cd00082">
    <property type="entry name" value="HisKA"/>
    <property type="match status" value="1"/>
</dbReference>
<dbReference type="InterPro" id="IPR011110">
    <property type="entry name" value="Reg_prop"/>
</dbReference>
<dbReference type="SMART" id="SM00388">
    <property type="entry name" value="HisKA"/>
    <property type="match status" value="1"/>
</dbReference>
<keyword evidence="15" id="KW-0812">Transmembrane</keyword>
<dbReference type="FunFam" id="3.30.565.10:FF:000037">
    <property type="entry name" value="Hybrid sensor histidine kinase/response regulator"/>
    <property type="match status" value="1"/>
</dbReference>
<dbReference type="InterPro" id="IPR011006">
    <property type="entry name" value="CheY-like_superfamily"/>
</dbReference>
<feature type="domain" description="Response regulatory" evidence="18">
    <location>
        <begin position="1133"/>
        <end position="1248"/>
    </location>
</feature>
<dbReference type="FunFam" id="3.40.50.2300:FF:000138">
    <property type="entry name" value="Two-component system sensor histidine kinase/response regulator"/>
    <property type="match status" value="1"/>
</dbReference>
<dbReference type="Pfam" id="PF12833">
    <property type="entry name" value="HTH_18"/>
    <property type="match status" value="1"/>
</dbReference>
<dbReference type="InterPro" id="IPR005467">
    <property type="entry name" value="His_kinase_dom"/>
</dbReference>
<evidence type="ECO:0000256" key="5">
    <source>
        <dbReference type="ARBA" id="ARBA00022741"/>
    </source>
</evidence>
<dbReference type="CDD" id="cd16922">
    <property type="entry name" value="HATPase_EvgS-ArcB-TorS-like"/>
    <property type="match status" value="1"/>
</dbReference>
<dbReference type="SUPFAM" id="SSF47384">
    <property type="entry name" value="Homodimeric domain of signal transducing histidine kinase"/>
    <property type="match status" value="1"/>
</dbReference>
<keyword evidence="10" id="KW-0238">DNA-binding</keyword>
<dbReference type="GO" id="GO:0005524">
    <property type="term" value="F:ATP binding"/>
    <property type="evidence" value="ECO:0007669"/>
    <property type="project" value="UniProtKB-KW"/>
</dbReference>
<dbReference type="InterPro" id="IPR018060">
    <property type="entry name" value="HTH_AraC"/>
</dbReference>
<dbReference type="InterPro" id="IPR018062">
    <property type="entry name" value="HTH_AraC-typ_CS"/>
</dbReference>
<evidence type="ECO:0000256" key="3">
    <source>
        <dbReference type="ARBA" id="ARBA00022553"/>
    </source>
</evidence>
<keyword evidence="15" id="KW-1133">Transmembrane helix</keyword>
<protein>
    <recommendedName>
        <fullName evidence="2">histidine kinase</fullName>
        <ecNumber evidence="2">2.7.13.3</ecNumber>
    </recommendedName>
</protein>
<dbReference type="PROSITE" id="PS01124">
    <property type="entry name" value="HTH_ARAC_FAMILY_2"/>
    <property type="match status" value="1"/>
</dbReference>
<dbReference type="InterPro" id="IPR003594">
    <property type="entry name" value="HATPase_dom"/>
</dbReference>
<dbReference type="InterPro" id="IPR036890">
    <property type="entry name" value="HATPase_C_sf"/>
</dbReference>
<dbReference type="InterPro" id="IPR004358">
    <property type="entry name" value="Sig_transdc_His_kin-like_C"/>
</dbReference>
<dbReference type="EC" id="2.7.13.3" evidence="2"/>
<evidence type="ECO:0000256" key="14">
    <source>
        <dbReference type="SAM" id="MobiDB-lite"/>
    </source>
</evidence>
<keyword evidence="9" id="KW-0805">Transcription regulation</keyword>
<comment type="catalytic activity">
    <reaction evidence="1">
        <text>ATP + protein L-histidine = ADP + protein N-phospho-L-histidine.</text>
        <dbReference type="EC" id="2.7.13.3"/>
    </reaction>
</comment>
<dbReference type="InterPro" id="IPR003661">
    <property type="entry name" value="HisK_dim/P_dom"/>
</dbReference>
<dbReference type="Gene3D" id="3.40.50.2300">
    <property type="match status" value="1"/>
</dbReference>
<evidence type="ECO:0000256" key="11">
    <source>
        <dbReference type="ARBA" id="ARBA00023163"/>
    </source>
</evidence>
<feature type="coiled-coil region" evidence="13">
    <location>
        <begin position="1237"/>
        <end position="1264"/>
    </location>
</feature>
<evidence type="ECO:0000256" key="13">
    <source>
        <dbReference type="SAM" id="Coils"/>
    </source>
</evidence>
<dbReference type="SUPFAM" id="SSF46689">
    <property type="entry name" value="Homeodomain-like"/>
    <property type="match status" value="1"/>
</dbReference>
<dbReference type="PANTHER" id="PTHR43547">
    <property type="entry name" value="TWO-COMPONENT HISTIDINE KINASE"/>
    <property type="match status" value="1"/>
</dbReference>
<evidence type="ECO:0000313" key="19">
    <source>
        <dbReference type="EMBL" id="HGT49203.1"/>
    </source>
</evidence>
<dbReference type="InterPro" id="IPR015943">
    <property type="entry name" value="WD40/YVTN_repeat-like_dom_sf"/>
</dbReference>
<dbReference type="GO" id="GO:0003700">
    <property type="term" value="F:DNA-binding transcription factor activity"/>
    <property type="evidence" value="ECO:0007669"/>
    <property type="project" value="InterPro"/>
</dbReference>
<dbReference type="InterPro" id="IPR013783">
    <property type="entry name" value="Ig-like_fold"/>
</dbReference>
<dbReference type="SMART" id="SM00448">
    <property type="entry name" value="REC"/>
    <property type="match status" value="1"/>
</dbReference>
<dbReference type="Pfam" id="PF07495">
    <property type="entry name" value="Y_Y_Y"/>
    <property type="match status" value="1"/>
</dbReference>
<dbReference type="GO" id="GO:0043565">
    <property type="term" value="F:sequence-specific DNA binding"/>
    <property type="evidence" value="ECO:0007669"/>
    <property type="project" value="InterPro"/>
</dbReference>
<dbReference type="PROSITE" id="PS50109">
    <property type="entry name" value="HIS_KIN"/>
    <property type="match status" value="1"/>
</dbReference>
<dbReference type="PRINTS" id="PR00344">
    <property type="entry name" value="BCTRLSENSOR"/>
</dbReference>
<dbReference type="InterPro" id="IPR036097">
    <property type="entry name" value="HisK_dim/P_sf"/>
</dbReference>
<dbReference type="FunFam" id="2.60.40.10:FF:000791">
    <property type="entry name" value="Two-component system sensor histidine kinase/response regulator"/>
    <property type="match status" value="1"/>
</dbReference>
<dbReference type="Pfam" id="PF02518">
    <property type="entry name" value="HATPase_c"/>
    <property type="match status" value="1"/>
</dbReference>
<evidence type="ECO:0000256" key="9">
    <source>
        <dbReference type="ARBA" id="ARBA00023015"/>
    </source>
</evidence>
<evidence type="ECO:0000256" key="10">
    <source>
        <dbReference type="ARBA" id="ARBA00023125"/>
    </source>
</evidence>
<feature type="domain" description="HTH araC/xylS-type" evidence="16">
    <location>
        <begin position="1280"/>
        <end position="1379"/>
    </location>
</feature>
<dbReference type="InterPro" id="IPR009057">
    <property type="entry name" value="Homeodomain-like_sf"/>
</dbReference>
<keyword evidence="6" id="KW-0418">Kinase</keyword>
<evidence type="ECO:0000259" key="16">
    <source>
        <dbReference type="PROSITE" id="PS01124"/>
    </source>
</evidence>
<dbReference type="Gene3D" id="2.130.10.10">
    <property type="entry name" value="YVTN repeat-like/Quinoprotein amine dehydrogenase"/>
    <property type="match status" value="4"/>
</dbReference>
<gene>
    <name evidence="19" type="ORF">ENS56_14290</name>
</gene>
<sequence length="1384" mass="156790">MKIKTETILLFLLLITLLSGFGIAQPYKLRFDHLTTNDGLSNNNVSHILQDKKGFLWISTKNGLNRYDGRNFKYFNYIPGEVNSLSDNEINFVLEDSKGNFWIATQDGLNVLDPLTEKVNQFAYNNLLSSNELTALAEDKFGNIWIGTRKGLNRFNTKTKEITSFKTDPADKKSLRNNNIKTICSDKNGNLWIGTVKGLYRFDFQSSSFQVFLNDSLNSNSIASNVISYIAEDRNGNLWVGTLNGLSKVIQSGDEINFENYFFDDGTETTKKLNRIRSFDDDSKGNLWIGTIGGGLILFDPATHHYSNYQYSENDLSSINDNEIFAVCVDNFDNVWIGSSKRGISKYSPTKSRFDLFKPESFAVKELPVNDITAVYADNQNRLWLGTNGNGILVYQLDENYYPIKLLFELKKNDKSGLSSNYITSIIKDRDGFYWIGTLAGGLIRFNELTRKVEIFKNNRDDSLSLSNNYINTIYDDSNGDIWIGTSAGGVNKFNKKNNNFVRFMYDPAKPQKNLNSPEVTSICEDNNGNLLFGTTTGGLNLFNPNTKEFTHHTFSSENINGISSRKILCIYKDKKGRIWIGTFGGGLNLFSNNSFVHYGEKDGLSSNIIYSVNEDDAGNLWLATNKGLSRFNPESKDVKNFDESDGLQGKEFNARAVTKMYGSSVIYFGGTKGLNIYHHLPISVSTNLPVIVISDFKVFNQSVIPGGDSPLKESISFAKEINLSHDQDVISFSFVSLDLTSPEKNQYAYKLEGFDKDWIYSGNINEVTYTNLNSGEYIFKVKATNSDGMWNENGTQIKLIIHPPFWRTWWATIFYIFVAAIGLYALRKYEMSRIKLRNELKLREFESQKLHEVDQIKSRFFANLSHEFRTPLMLIKGPVEQLQTQISDSDINSKLNLVSRNIHNLQTLIDQLLELSQLEASAIPVKAKKQNIVTTLKGLVSSFESLAKQRNVALSFTSELTTLDVWFDTDKLEKIINNLLSNAIKFTPIGGRISVLLNVTTIDENEFAQITVADTGIGIDENKIDKIFDRFYQVDDSPNKSFGGSGIGLALVKELVDLHKWNISVKSKLNAGTEFTLRIPLYDYLDDSQKIIESPEVKSNNDFDSAYEPISTSETEIERKEESSQQKNLKPSILIVEDSEDVRIYLKDLLRNDYNILEAANGIKGIETAAENSPDLIISDIMMPSMDGIEFCRRIKSNWETSHIPVILLTAKVSSESKIEGLETGADDYLIKPFESRELFVRIKNLLEQRNRLKEKFAKEIKITAEAITTNSVDKEFLTKAFDAIEKNISDPDFTAEDLAKELYMSLSQLRRKLIALTGESPGEFLRTYKLKRAAQLILEKRLSITQIAFEVGYHSPSNFTKAFQQHFNCLPSEFNDQNIRFN</sequence>
<evidence type="ECO:0000256" key="12">
    <source>
        <dbReference type="PROSITE-ProRule" id="PRU00169"/>
    </source>
</evidence>
<dbReference type="Pfam" id="PF00512">
    <property type="entry name" value="HisKA"/>
    <property type="match status" value="1"/>
</dbReference>
<dbReference type="Pfam" id="PF00072">
    <property type="entry name" value="Response_reg"/>
    <property type="match status" value="1"/>
</dbReference>
<dbReference type="GO" id="GO:0000155">
    <property type="term" value="F:phosphorelay sensor kinase activity"/>
    <property type="evidence" value="ECO:0007669"/>
    <property type="project" value="InterPro"/>
</dbReference>
<evidence type="ECO:0000259" key="18">
    <source>
        <dbReference type="PROSITE" id="PS50110"/>
    </source>
</evidence>
<accession>A0A832G8I5</accession>
<reference evidence="19" key="1">
    <citation type="journal article" date="2020" name="mSystems">
        <title>Genome- and Community-Level Interaction Insights into Carbon Utilization and Element Cycling Functions of Hydrothermarchaeota in Hydrothermal Sediment.</title>
        <authorList>
            <person name="Zhou Z."/>
            <person name="Liu Y."/>
            <person name="Xu W."/>
            <person name="Pan J."/>
            <person name="Luo Z.H."/>
            <person name="Li M."/>
        </authorList>
    </citation>
    <scope>NUCLEOTIDE SEQUENCE [LARGE SCALE GENOMIC DNA]</scope>
    <source>
        <strain evidence="19">SpSt-500</strain>
    </source>
</reference>
<keyword evidence="13" id="KW-0175">Coiled coil</keyword>
<dbReference type="SMART" id="SM00387">
    <property type="entry name" value="HATPase_c"/>
    <property type="match status" value="1"/>
</dbReference>
<evidence type="ECO:0000256" key="2">
    <source>
        <dbReference type="ARBA" id="ARBA00012438"/>
    </source>
</evidence>
<organism evidence="19">
    <name type="scientific">Ignavibacterium album</name>
    <dbReference type="NCBI Taxonomy" id="591197"/>
    <lineage>
        <taxon>Bacteria</taxon>
        <taxon>Pseudomonadati</taxon>
        <taxon>Ignavibacteriota</taxon>
        <taxon>Ignavibacteria</taxon>
        <taxon>Ignavibacteriales</taxon>
        <taxon>Ignavibacteriaceae</taxon>
        <taxon>Ignavibacterium</taxon>
    </lineage>
</organism>
<dbReference type="PANTHER" id="PTHR43547:SF2">
    <property type="entry name" value="HYBRID SIGNAL TRANSDUCTION HISTIDINE KINASE C"/>
    <property type="match status" value="1"/>
</dbReference>
<evidence type="ECO:0000256" key="15">
    <source>
        <dbReference type="SAM" id="Phobius"/>
    </source>
</evidence>
<name>A0A832G8I5_9BACT</name>
<dbReference type="SMART" id="SM00342">
    <property type="entry name" value="HTH_ARAC"/>
    <property type="match status" value="1"/>
</dbReference>
<keyword evidence="11" id="KW-0804">Transcription</keyword>
<dbReference type="PROSITE" id="PS50110">
    <property type="entry name" value="RESPONSE_REGULATORY"/>
    <property type="match status" value="1"/>
</dbReference>
<feature type="transmembrane region" description="Helical" evidence="15">
    <location>
        <begin position="809"/>
        <end position="827"/>
    </location>
</feature>
<dbReference type="EMBL" id="DSVI01000027">
    <property type="protein sequence ID" value="HGT49203.1"/>
    <property type="molecule type" value="Genomic_DNA"/>
</dbReference>
<proteinExistence type="predicted"/>
<dbReference type="CDD" id="cd17574">
    <property type="entry name" value="REC_OmpR"/>
    <property type="match status" value="1"/>
</dbReference>
<evidence type="ECO:0000256" key="4">
    <source>
        <dbReference type="ARBA" id="ARBA00022679"/>
    </source>
</evidence>
<keyword evidence="5" id="KW-0547">Nucleotide-binding</keyword>
<evidence type="ECO:0000256" key="8">
    <source>
        <dbReference type="ARBA" id="ARBA00023012"/>
    </source>
</evidence>
<dbReference type="Gene3D" id="1.10.287.130">
    <property type="match status" value="1"/>
</dbReference>
<dbReference type="Gene3D" id="2.60.40.10">
    <property type="entry name" value="Immunoglobulins"/>
    <property type="match status" value="1"/>
</dbReference>
<dbReference type="SUPFAM" id="SSF63829">
    <property type="entry name" value="Calcium-dependent phosphotriesterase"/>
    <property type="match status" value="3"/>
</dbReference>
<dbReference type="SUPFAM" id="SSF55874">
    <property type="entry name" value="ATPase domain of HSP90 chaperone/DNA topoisomerase II/histidine kinase"/>
    <property type="match status" value="1"/>
</dbReference>
<keyword evidence="4" id="KW-0808">Transferase</keyword>
<dbReference type="Pfam" id="PF07494">
    <property type="entry name" value="Reg_prop"/>
    <property type="match status" value="11"/>
</dbReference>
<comment type="caution">
    <text evidence="19">The sequence shown here is derived from an EMBL/GenBank/DDBJ whole genome shotgun (WGS) entry which is preliminary data.</text>
</comment>
<keyword evidence="8" id="KW-0902">Two-component regulatory system</keyword>
<keyword evidence="3 12" id="KW-0597">Phosphoprotein</keyword>
<evidence type="ECO:0000256" key="6">
    <source>
        <dbReference type="ARBA" id="ARBA00022777"/>
    </source>
</evidence>
<keyword evidence="7" id="KW-0067">ATP-binding</keyword>
<evidence type="ECO:0000256" key="7">
    <source>
        <dbReference type="ARBA" id="ARBA00022840"/>
    </source>
</evidence>
<feature type="domain" description="Histidine kinase" evidence="17">
    <location>
        <begin position="864"/>
        <end position="1084"/>
    </location>
</feature>
<keyword evidence="15" id="KW-0472">Membrane</keyword>
<dbReference type="InterPro" id="IPR011123">
    <property type="entry name" value="Y_Y_Y"/>
</dbReference>
<dbReference type="SUPFAM" id="SSF52172">
    <property type="entry name" value="CheY-like"/>
    <property type="match status" value="1"/>
</dbReference>
<feature type="modified residue" description="4-aspartylphosphate" evidence="12">
    <location>
        <position position="1181"/>
    </location>
</feature>